<evidence type="ECO:0000313" key="2">
    <source>
        <dbReference type="EMBL" id="EAL60344.1"/>
    </source>
</evidence>
<comment type="caution">
    <text evidence="2">The sequence shown here is derived from an EMBL/GenBank/DDBJ whole genome shotgun (WGS) entry which is preliminary data.</text>
</comment>
<proteinExistence type="predicted"/>
<dbReference type="GlyGen" id="Q54AR3">
    <property type="glycosylation" value="1 site"/>
</dbReference>
<organism evidence="2 3">
    <name type="scientific">Dictyostelium discoideum</name>
    <name type="common">Social amoeba</name>
    <dbReference type="NCBI Taxonomy" id="44689"/>
    <lineage>
        <taxon>Eukaryota</taxon>
        <taxon>Amoebozoa</taxon>
        <taxon>Evosea</taxon>
        <taxon>Eumycetozoa</taxon>
        <taxon>Dictyostelia</taxon>
        <taxon>Dictyosteliales</taxon>
        <taxon>Dictyosteliaceae</taxon>
        <taxon>Dictyostelium</taxon>
    </lineage>
</organism>
<dbReference type="GeneID" id="3385421"/>
<dbReference type="dictyBase" id="DDB_G0294266"/>
<sequence>MNSSANFIEPNGNVPDFDQSPIQRRTNNNISIGDESFNNLSIGNVLGNANVPNPMENQRIIIRRVPRPTVPPIQETVQIATNPRVTYILEYESLQKVCQSKYYSDGDVSNFFITGIIKQAGGSNEDCTSQNIFARLKFVDSCKTGEEKHWYPDSVPLIKRLISILNDFSSKFDSKAKMRKDAQEAFQFPHSALYLNSSQ</sequence>
<dbReference type="PhylomeDB" id="Q54AR3"/>
<keyword evidence="3" id="KW-1185">Reference proteome</keyword>
<dbReference type="RefSeq" id="XP_628757.1">
    <property type="nucleotide sequence ID" value="XM_628755.1"/>
</dbReference>
<dbReference type="HOGENOM" id="CLU_109586_0_0_1"/>
<evidence type="ECO:0000256" key="1">
    <source>
        <dbReference type="SAM" id="MobiDB-lite"/>
    </source>
</evidence>
<gene>
    <name evidence="2" type="ORF">DDB_G0294266</name>
</gene>
<dbReference type="InParanoid" id="Q54AR3"/>
<dbReference type="KEGG" id="ddi:DDB_G0294266"/>
<dbReference type="Proteomes" id="UP000002195">
    <property type="component" value="Unassembled WGS sequence"/>
</dbReference>
<accession>Q54AR3</accession>
<dbReference type="VEuPathDB" id="AmoebaDB:DDB_G0294266"/>
<protein>
    <submittedName>
        <fullName evidence="2">Uncharacterized protein</fullName>
    </submittedName>
</protein>
<dbReference type="PaxDb" id="44689-DDB0215126"/>
<reference evidence="2 3" key="1">
    <citation type="journal article" date="2005" name="Nature">
        <title>The genome of the social amoeba Dictyostelium discoideum.</title>
        <authorList>
            <consortium name="The Dictyostelium discoideum Sequencing Consortium"/>
            <person name="Eichinger L."/>
            <person name="Pachebat J.A."/>
            <person name="Glockner G."/>
            <person name="Rajandream M.A."/>
            <person name="Sucgang R."/>
            <person name="Berriman M."/>
            <person name="Song J."/>
            <person name="Olsen R."/>
            <person name="Szafranski K."/>
            <person name="Xu Q."/>
            <person name="Tunggal B."/>
            <person name="Kummerfeld S."/>
            <person name="Madera M."/>
            <person name="Konfortov B.A."/>
            <person name="Rivero F."/>
            <person name="Bankier A.T."/>
            <person name="Lehmann R."/>
            <person name="Hamlin N."/>
            <person name="Davies R."/>
            <person name="Gaudet P."/>
            <person name="Fey P."/>
            <person name="Pilcher K."/>
            <person name="Chen G."/>
            <person name="Saunders D."/>
            <person name="Sodergren E."/>
            <person name="Davis P."/>
            <person name="Kerhornou A."/>
            <person name="Nie X."/>
            <person name="Hall N."/>
            <person name="Anjard C."/>
            <person name="Hemphill L."/>
            <person name="Bason N."/>
            <person name="Farbrother P."/>
            <person name="Desany B."/>
            <person name="Just E."/>
            <person name="Morio T."/>
            <person name="Rost R."/>
            <person name="Churcher C."/>
            <person name="Cooper J."/>
            <person name="Haydock S."/>
            <person name="van Driessche N."/>
            <person name="Cronin A."/>
            <person name="Goodhead I."/>
            <person name="Muzny D."/>
            <person name="Mourier T."/>
            <person name="Pain A."/>
            <person name="Lu M."/>
            <person name="Harper D."/>
            <person name="Lindsay R."/>
            <person name="Hauser H."/>
            <person name="James K."/>
            <person name="Quiles M."/>
            <person name="Madan Babu M."/>
            <person name="Saito T."/>
            <person name="Buchrieser C."/>
            <person name="Wardroper A."/>
            <person name="Felder M."/>
            <person name="Thangavelu M."/>
            <person name="Johnson D."/>
            <person name="Knights A."/>
            <person name="Loulseged H."/>
            <person name="Mungall K."/>
            <person name="Oliver K."/>
            <person name="Price C."/>
            <person name="Quail M.A."/>
            <person name="Urushihara H."/>
            <person name="Hernandez J."/>
            <person name="Rabbinowitsch E."/>
            <person name="Steffen D."/>
            <person name="Sanders M."/>
            <person name="Ma J."/>
            <person name="Kohara Y."/>
            <person name="Sharp S."/>
            <person name="Simmonds M."/>
            <person name="Spiegler S."/>
            <person name="Tivey A."/>
            <person name="Sugano S."/>
            <person name="White B."/>
            <person name="Walker D."/>
            <person name="Woodward J."/>
            <person name="Winckler T."/>
            <person name="Tanaka Y."/>
            <person name="Shaulsky G."/>
            <person name="Schleicher M."/>
            <person name="Weinstock G."/>
            <person name="Rosenthal A."/>
            <person name="Cox E.C."/>
            <person name="Chisholm R.L."/>
            <person name="Gibbs R."/>
            <person name="Loomis W.F."/>
            <person name="Platzer M."/>
            <person name="Kay R.R."/>
            <person name="Williams J."/>
            <person name="Dear P.H."/>
            <person name="Noegel A.A."/>
            <person name="Barrell B."/>
            <person name="Kuspa A."/>
        </authorList>
    </citation>
    <scope>NUCLEOTIDE SEQUENCE [LARGE SCALE GENOMIC DNA]</scope>
    <source>
        <strain evidence="2 3">AX4</strain>
    </source>
</reference>
<evidence type="ECO:0000313" key="3">
    <source>
        <dbReference type="Proteomes" id="UP000002195"/>
    </source>
</evidence>
<feature type="region of interest" description="Disordered" evidence="1">
    <location>
        <begin position="1"/>
        <end position="22"/>
    </location>
</feature>
<dbReference type="AlphaFoldDB" id="Q54AR3"/>
<name>Q54AR3_DICDI</name>
<dbReference type="EMBL" id="AAFI02000240">
    <property type="protein sequence ID" value="EAL60344.1"/>
    <property type="molecule type" value="Genomic_DNA"/>
</dbReference>